<dbReference type="InterPro" id="IPR050769">
    <property type="entry name" value="NAT_camello-type"/>
</dbReference>
<dbReference type="OrthoDB" id="214696at2"/>
<dbReference type="Proteomes" id="UP000001887">
    <property type="component" value="Chromosome"/>
</dbReference>
<dbReference type="InterPro" id="IPR016181">
    <property type="entry name" value="Acyl_CoA_acyltransferase"/>
</dbReference>
<keyword evidence="1 3" id="KW-0808">Transferase</keyword>
<dbReference type="SUPFAM" id="SSF55729">
    <property type="entry name" value="Acyl-CoA N-acyltransferases (Nat)"/>
    <property type="match status" value="1"/>
</dbReference>
<dbReference type="STRING" id="530564.Psta_4773"/>
<dbReference type="CDD" id="cd04301">
    <property type="entry name" value="NAT_SF"/>
    <property type="match status" value="1"/>
</dbReference>
<proteinExistence type="predicted"/>
<dbReference type="eggNOG" id="COG0456">
    <property type="taxonomic scope" value="Bacteria"/>
</dbReference>
<sequence>MPAGDTWTSSDENADLLLLPPQRWHEVLPELIHCWSENERQQQLDRLIAAAEAGQFDHFRLYAKVEGEKICVAMLVELLTGNVANCWPPAVIRTNLTDLAQEKRNLAQLGATIRAPLAREHYPLVQSLIDSSATEHAERLAATGFVHAGRLAFFGAATARLLTRSNLTDAMLTLEPASSLARGDLEALIESTYEQSLDAPLIEGIRATRDVLTGYAAVGTTGESLWHIARNSAGQIVGCLLLAQHTSVSQLELVYVGIVPQHRGQRYGQALTQQALAIARDRQLASVVLAVDLANDPAIAMYAACGFVQLAARDLWILKTNP</sequence>
<dbReference type="PANTHER" id="PTHR13947">
    <property type="entry name" value="GNAT FAMILY N-ACETYLTRANSFERASE"/>
    <property type="match status" value="1"/>
</dbReference>
<dbReference type="Pfam" id="PF00583">
    <property type="entry name" value="Acetyltransf_1"/>
    <property type="match status" value="1"/>
</dbReference>
<dbReference type="HOGENOM" id="CLU_879686_0_0_0"/>
<dbReference type="InterPro" id="IPR000182">
    <property type="entry name" value="GNAT_dom"/>
</dbReference>
<dbReference type="AlphaFoldDB" id="D2R8W4"/>
<dbReference type="Gene3D" id="3.40.630.30">
    <property type="match status" value="1"/>
</dbReference>
<protein>
    <submittedName>
        <fullName evidence="3">GCN5-related N-acetyltransferase</fullName>
    </submittedName>
</protein>
<evidence type="ECO:0000256" key="1">
    <source>
        <dbReference type="ARBA" id="ARBA00022679"/>
    </source>
</evidence>
<dbReference type="PANTHER" id="PTHR13947:SF37">
    <property type="entry name" value="LD18367P"/>
    <property type="match status" value="1"/>
</dbReference>
<evidence type="ECO:0000313" key="4">
    <source>
        <dbReference type="Proteomes" id="UP000001887"/>
    </source>
</evidence>
<dbReference type="PROSITE" id="PS51186">
    <property type="entry name" value="GNAT"/>
    <property type="match status" value="1"/>
</dbReference>
<dbReference type="KEGG" id="psl:Psta_4773"/>
<organism evidence="3 4">
    <name type="scientific">Pirellula staleyi (strain ATCC 27377 / DSM 6068 / ICPB 4128)</name>
    <name type="common">Pirella staleyi</name>
    <dbReference type="NCBI Taxonomy" id="530564"/>
    <lineage>
        <taxon>Bacteria</taxon>
        <taxon>Pseudomonadati</taxon>
        <taxon>Planctomycetota</taxon>
        <taxon>Planctomycetia</taxon>
        <taxon>Pirellulales</taxon>
        <taxon>Pirellulaceae</taxon>
        <taxon>Pirellula</taxon>
    </lineage>
</organism>
<dbReference type="GO" id="GO:0008080">
    <property type="term" value="F:N-acetyltransferase activity"/>
    <property type="evidence" value="ECO:0007669"/>
    <property type="project" value="InterPro"/>
</dbReference>
<dbReference type="EMBL" id="CP001848">
    <property type="protein sequence ID" value="ADB19414.1"/>
    <property type="molecule type" value="Genomic_DNA"/>
</dbReference>
<reference evidence="3 4" key="1">
    <citation type="journal article" date="2009" name="Stand. Genomic Sci.">
        <title>Complete genome sequence of Pirellula staleyi type strain (ATCC 27377).</title>
        <authorList>
            <person name="Clum A."/>
            <person name="Tindall B.J."/>
            <person name="Sikorski J."/>
            <person name="Ivanova N."/>
            <person name="Mavrommatis K."/>
            <person name="Lucas S."/>
            <person name="Glavina del Rio T."/>
            <person name="Nolan M."/>
            <person name="Chen F."/>
            <person name="Tice H."/>
            <person name="Pitluck S."/>
            <person name="Cheng J.F."/>
            <person name="Chertkov O."/>
            <person name="Brettin T."/>
            <person name="Han C."/>
            <person name="Detter J.C."/>
            <person name="Kuske C."/>
            <person name="Bruce D."/>
            <person name="Goodwin L."/>
            <person name="Ovchinikova G."/>
            <person name="Pati A."/>
            <person name="Mikhailova N."/>
            <person name="Chen A."/>
            <person name="Palaniappan K."/>
            <person name="Land M."/>
            <person name="Hauser L."/>
            <person name="Chang Y.J."/>
            <person name="Jeffries C.D."/>
            <person name="Chain P."/>
            <person name="Rohde M."/>
            <person name="Goker M."/>
            <person name="Bristow J."/>
            <person name="Eisen J.A."/>
            <person name="Markowitz V."/>
            <person name="Hugenholtz P."/>
            <person name="Kyrpides N.C."/>
            <person name="Klenk H.P."/>
            <person name="Lapidus A."/>
        </authorList>
    </citation>
    <scope>NUCLEOTIDE SEQUENCE [LARGE SCALE GENOMIC DNA]</scope>
    <source>
        <strain evidence="4">ATCC 27377 / DSM 6068 / ICPB 4128</strain>
    </source>
</reference>
<feature type="domain" description="N-acetyltransferase" evidence="2">
    <location>
        <begin position="172"/>
        <end position="322"/>
    </location>
</feature>
<gene>
    <name evidence="3" type="ordered locus">Psta_4773</name>
</gene>
<keyword evidence="4" id="KW-1185">Reference proteome</keyword>
<evidence type="ECO:0000259" key="2">
    <source>
        <dbReference type="PROSITE" id="PS51186"/>
    </source>
</evidence>
<accession>D2R8W4</accession>
<name>D2R8W4_PIRSD</name>
<evidence type="ECO:0000313" key="3">
    <source>
        <dbReference type="EMBL" id="ADB19414.1"/>
    </source>
</evidence>